<feature type="transmembrane region" description="Helical" evidence="2">
    <location>
        <begin position="539"/>
        <end position="561"/>
    </location>
</feature>
<feature type="transmembrane region" description="Helical" evidence="2">
    <location>
        <begin position="77"/>
        <end position="93"/>
    </location>
</feature>
<feature type="transmembrane region" description="Helical" evidence="2">
    <location>
        <begin position="174"/>
        <end position="194"/>
    </location>
</feature>
<dbReference type="AlphaFoldDB" id="A0A6B1G482"/>
<feature type="transmembrane region" description="Helical" evidence="2">
    <location>
        <begin position="310"/>
        <end position="331"/>
    </location>
</feature>
<feature type="transmembrane region" description="Helical" evidence="2">
    <location>
        <begin position="408"/>
        <end position="433"/>
    </location>
</feature>
<keyword evidence="2" id="KW-0812">Transmembrane</keyword>
<feature type="domain" description="Glycosyltransferase RgtA/B/C/D-like" evidence="3">
    <location>
        <begin position="127"/>
        <end position="263"/>
    </location>
</feature>
<gene>
    <name evidence="4" type="ORF">F4148_10905</name>
</gene>
<dbReference type="Pfam" id="PF13231">
    <property type="entry name" value="PMT_2"/>
    <property type="match status" value="1"/>
</dbReference>
<feature type="transmembrane region" description="Helical" evidence="2">
    <location>
        <begin position="244"/>
        <end position="262"/>
    </location>
</feature>
<organism evidence="4">
    <name type="scientific">Caldilineaceae bacterium SB0675_bin_29</name>
    <dbReference type="NCBI Taxonomy" id="2605266"/>
    <lineage>
        <taxon>Bacteria</taxon>
        <taxon>Bacillati</taxon>
        <taxon>Chloroflexota</taxon>
        <taxon>Caldilineae</taxon>
        <taxon>Caldilineales</taxon>
        <taxon>Caldilineaceae</taxon>
    </lineage>
</organism>
<sequence>MAEARDEKQDDAKNEVSDRELHGTSTDILLAEEQEEDSGESLPSEDWQDSIKTKAVGTREGFLDSNPLTMLRANWEAAAWAVILVVAIVSRFYELGARGMSHDESLHAVYSLDLYRNGSYQHNPMMHGPFLFHANAFIYFLFGVSDATARVMPALAGIGTIVVTWFFRRWIGRTGALLTAVLFLFSPSILFHSRYIRNDIYIVFFSMIWVYFMFRYVEERKLKWLYCTVTAMALGFAAKENQFMSGTIFGVFMVGAAVWRWWTGQEKLRDSSFGDIAVLLLTLVLPFAAPLGHIVLGWDALAYSTTQDLARSAVLVLLMTGLSAAIAYWWFGPVKKSENRAGSPAGSGREGRVTFANWAILMALFWGIEILLFTTFFTNPVDGLATGVVGSLGYWLAQQEVQRGSQPWYYYIMQTLLYEFVPLFLSLGGVTLLTHRLLSGKWLSPASAGKDAASSEGRQRDGGGKSATDTGTGASFARPYFVLFLAWWGVGAWLSYSYAGEKMPWLTTHMTQPMALFGGWWGSEVLRRIDWRRVRERQGWWLLGLLPALLFVLVTLAGSIPGAGRDVDSLTRSVRFILALGLMGVLLYYGYLASLRSGWRLTLRLTAVTGFTILFLLTIRFSYLLTFVNYDMATEYLVYAHAAPDVKRALEEIETISERT</sequence>
<feature type="transmembrane region" description="Helical" evidence="2">
    <location>
        <begin position="200"/>
        <end position="217"/>
    </location>
</feature>
<feature type="transmembrane region" description="Helical" evidence="2">
    <location>
        <begin position="603"/>
        <end position="623"/>
    </location>
</feature>
<feature type="transmembrane region" description="Helical" evidence="2">
    <location>
        <begin position="355"/>
        <end position="377"/>
    </location>
</feature>
<keyword evidence="2" id="KW-1133">Transmembrane helix</keyword>
<feature type="compositionally biased region" description="Acidic residues" evidence="1">
    <location>
        <begin position="30"/>
        <end position="39"/>
    </location>
</feature>
<evidence type="ECO:0000259" key="3">
    <source>
        <dbReference type="Pfam" id="PF13231"/>
    </source>
</evidence>
<comment type="caution">
    <text evidence="4">The sequence shown here is derived from an EMBL/GenBank/DDBJ whole genome shotgun (WGS) entry which is preliminary data.</text>
</comment>
<proteinExistence type="predicted"/>
<feature type="non-terminal residue" evidence="4">
    <location>
        <position position="660"/>
    </location>
</feature>
<feature type="compositionally biased region" description="Basic and acidic residues" evidence="1">
    <location>
        <begin position="1"/>
        <end position="22"/>
    </location>
</feature>
<dbReference type="EMBL" id="VYDA01000393">
    <property type="protein sequence ID" value="MYH62236.1"/>
    <property type="molecule type" value="Genomic_DNA"/>
</dbReference>
<protein>
    <submittedName>
        <fullName evidence="4">TIGR03663 family protein</fullName>
    </submittedName>
</protein>
<dbReference type="NCBIfam" id="TIGR03663">
    <property type="entry name" value="flippase activity-associated protein Agl23"/>
    <property type="match status" value="1"/>
</dbReference>
<feature type="transmembrane region" description="Helical" evidence="2">
    <location>
        <begin position="573"/>
        <end position="591"/>
    </location>
</feature>
<feature type="transmembrane region" description="Helical" evidence="2">
    <location>
        <begin position="148"/>
        <end position="167"/>
    </location>
</feature>
<feature type="transmembrane region" description="Helical" evidence="2">
    <location>
        <begin position="125"/>
        <end position="142"/>
    </location>
</feature>
<keyword evidence="2" id="KW-0472">Membrane</keyword>
<evidence type="ECO:0000256" key="1">
    <source>
        <dbReference type="SAM" id="MobiDB-lite"/>
    </source>
</evidence>
<feature type="transmembrane region" description="Helical" evidence="2">
    <location>
        <begin position="480"/>
        <end position="498"/>
    </location>
</feature>
<dbReference type="InterPro" id="IPR019962">
    <property type="entry name" value="CHP03663"/>
</dbReference>
<name>A0A6B1G482_9CHLR</name>
<feature type="transmembrane region" description="Helical" evidence="2">
    <location>
        <begin position="274"/>
        <end position="298"/>
    </location>
</feature>
<dbReference type="PANTHER" id="PTHR41710:SF2">
    <property type="entry name" value="GLYCOSYL TRANSFERASE FAMILY 39_83 DOMAIN-CONTAINING PROTEIN"/>
    <property type="match status" value="1"/>
</dbReference>
<reference evidence="4" key="1">
    <citation type="submission" date="2019-09" db="EMBL/GenBank/DDBJ databases">
        <title>Characterisation of the sponge microbiome using genome-centric metagenomics.</title>
        <authorList>
            <person name="Engelberts J.P."/>
            <person name="Robbins S.J."/>
            <person name="De Goeij J.M."/>
            <person name="Aranda M."/>
            <person name="Bell S.C."/>
            <person name="Webster N.S."/>
        </authorList>
    </citation>
    <scope>NUCLEOTIDE SEQUENCE</scope>
    <source>
        <strain evidence="4">SB0675_bin_29</strain>
    </source>
</reference>
<feature type="region of interest" description="Disordered" evidence="1">
    <location>
        <begin position="445"/>
        <end position="470"/>
    </location>
</feature>
<evidence type="ECO:0000256" key="2">
    <source>
        <dbReference type="SAM" id="Phobius"/>
    </source>
</evidence>
<evidence type="ECO:0000313" key="4">
    <source>
        <dbReference type="EMBL" id="MYH62236.1"/>
    </source>
</evidence>
<dbReference type="PANTHER" id="PTHR41710">
    <property type="entry name" value="GLYCOSYL TRANSFERASE, FAMILY 39"/>
    <property type="match status" value="1"/>
</dbReference>
<dbReference type="InterPro" id="IPR038731">
    <property type="entry name" value="RgtA/B/C-like"/>
</dbReference>
<accession>A0A6B1G482</accession>
<feature type="region of interest" description="Disordered" evidence="1">
    <location>
        <begin position="1"/>
        <end position="50"/>
    </location>
</feature>
<feature type="transmembrane region" description="Helical" evidence="2">
    <location>
        <begin position="510"/>
        <end position="527"/>
    </location>
</feature>